<protein>
    <submittedName>
        <fullName evidence="1">Uncharacterized protein</fullName>
    </submittedName>
</protein>
<dbReference type="PANTHER" id="PTHR40388:SF1">
    <property type="entry name" value="BRYOPORIN"/>
    <property type="match status" value="1"/>
</dbReference>
<dbReference type="InterPro" id="IPR015926">
    <property type="entry name" value="Cytolysin/lectin"/>
</dbReference>
<comment type="caution">
    <text evidence="1">The sequence shown here is derived from an EMBL/GenBank/DDBJ whole genome shotgun (WGS) entry which is preliminary data.</text>
</comment>
<gene>
    <name evidence="1" type="ORF">RCL2_001037300</name>
</gene>
<name>A0A8H3QL78_9GLOM</name>
<proteinExistence type="predicted"/>
<sequence>MVPPHMPILILRNLLTAQNPLRTSVIIEFENKCSFSLIHPTKYCASGKDVDPPSSTISPGGINTAKFEGGNGTKGMLCYQIGESSGPENDRYYLLIMWKVKRFSQNKFYMCFYKSKEPSLSGNSKQKKSFYKSMKKMYEPSYDGIFLEGKKLRVGGTMSSNDSAKIKIFLENHKPPKKRLLRKIWSFLTKKFRKKKPDEI</sequence>
<evidence type="ECO:0000313" key="1">
    <source>
        <dbReference type="EMBL" id="GES83212.1"/>
    </source>
</evidence>
<dbReference type="Proteomes" id="UP000615446">
    <property type="component" value="Unassembled WGS sequence"/>
</dbReference>
<evidence type="ECO:0000313" key="2">
    <source>
        <dbReference type="Proteomes" id="UP000615446"/>
    </source>
</evidence>
<dbReference type="PANTHER" id="PTHR40388">
    <property type="entry name" value="BRYOPORIN"/>
    <property type="match status" value="1"/>
</dbReference>
<dbReference type="SUPFAM" id="SSF63724">
    <property type="entry name" value="Cytolysin/lectin"/>
    <property type="match status" value="1"/>
</dbReference>
<accession>A0A8H3QL78</accession>
<dbReference type="Gene3D" id="2.60.270.20">
    <property type="entry name" value="Cytolysin/lectin"/>
    <property type="match status" value="1"/>
</dbReference>
<reference evidence="1" key="1">
    <citation type="submission" date="2019-10" db="EMBL/GenBank/DDBJ databases">
        <title>Conservation and host-specific expression of non-tandemly repeated heterogenous ribosome RNA gene in arbuscular mycorrhizal fungi.</title>
        <authorList>
            <person name="Maeda T."/>
            <person name="Kobayashi Y."/>
            <person name="Nakagawa T."/>
            <person name="Ezawa T."/>
            <person name="Yamaguchi K."/>
            <person name="Bino T."/>
            <person name="Nishimoto Y."/>
            <person name="Shigenobu S."/>
            <person name="Kawaguchi M."/>
        </authorList>
    </citation>
    <scope>NUCLEOTIDE SEQUENCE</scope>
    <source>
        <strain evidence="1">HR1</strain>
    </source>
</reference>
<dbReference type="AlphaFoldDB" id="A0A8H3QL78"/>
<organism evidence="1 2">
    <name type="scientific">Rhizophagus clarus</name>
    <dbReference type="NCBI Taxonomy" id="94130"/>
    <lineage>
        <taxon>Eukaryota</taxon>
        <taxon>Fungi</taxon>
        <taxon>Fungi incertae sedis</taxon>
        <taxon>Mucoromycota</taxon>
        <taxon>Glomeromycotina</taxon>
        <taxon>Glomeromycetes</taxon>
        <taxon>Glomerales</taxon>
        <taxon>Glomeraceae</taxon>
        <taxon>Rhizophagus</taxon>
    </lineage>
</organism>
<dbReference type="InterPro" id="IPR050677">
    <property type="entry name" value="Actinoporin_PFT"/>
</dbReference>
<dbReference type="EMBL" id="BLAL01000068">
    <property type="protein sequence ID" value="GES83212.1"/>
    <property type="molecule type" value="Genomic_DNA"/>
</dbReference>
<dbReference type="OrthoDB" id="2304600at2759"/>